<evidence type="ECO:0000313" key="2">
    <source>
        <dbReference type="Proteomes" id="UP000032049"/>
    </source>
</evidence>
<name>A0A0D0GLM5_9SPHI</name>
<reference evidence="1 2" key="1">
    <citation type="submission" date="2015-01" db="EMBL/GenBank/DDBJ databases">
        <title>Draft genome sequence of Pedobacter sp. NL19 isolated from sludge of an effluent treatment pond in an abandoned uranium mine.</title>
        <authorList>
            <person name="Santos T."/>
            <person name="Caetano T."/>
            <person name="Covas C."/>
            <person name="Cruz A."/>
            <person name="Mendo S."/>
        </authorList>
    </citation>
    <scope>NUCLEOTIDE SEQUENCE [LARGE SCALE GENOMIC DNA]</scope>
    <source>
        <strain evidence="1 2">NL19</strain>
    </source>
</reference>
<dbReference type="AlphaFoldDB" id="A0A0D0GLM5"/>
<dbReference type="STRING" id="1503925.TH53_11205"/>
<sequence>MNKAKILWLVLALIAVIAGIWVTISISQKSQPQPATTDQPARAIATKDQDTLAQKNNMTSDAISLKISAFQKKTFPDHTYSGRK</sequence>
<protein>
    <submittedName>
        <fullName evidence="1">Uncharacterized protein</fullName>
    </submittedName>
</protein>
<comment type="caution">
    <text evidence="1">The sequence shown here is derived from an EMBL/GenBank/DDBJ whole genome shotgun (WGS) entry which is preliminary data.</text>
</comment>
<dbReference type="EMBL" id="JXRA01000045">
    <property type="protein sequence ID" value="KIO77095.1"/>
    <property type="molecule type" value="Genomic_DNA"/>
</dbReference>
<organism evidence="1 2">
    <name type="scientific">Pedobacter lusitanus</name>
    <dbReference type="NCBI Taxonomy" id="1503925"/>
    <lineage>
        <taxon>Bacteria</taxon>
        <taxon>Pseudomonadati</taxon>
        <taxon>Bacteroidota</taxon>
        <taxon>Sphingobacteriia</taxon>
        <taxon>Sphingobacteriales</taxon>
        <taxon>Sphingobacteriaceae</taxon>
        <taxon>Pedobacter</taxon>
    </lineage>
</organism>
<evidence type="ECO:0000313" key="1">
    <source>
        <dbReference type="EMBL" id="KIO77095.1"/>
    </source>
</evidence>
<dbReference type="RefSeq" id="WP_041881942.1">
    <property type="nucleotide sequence ID" value="NZ_JXRA01000045.1"/>
</dbReference>
<keyword evidence="2" id="KW-1185">Reference proteome</keyword>
<accession>A0A0D0GLM5</accession>
<gene>
    <name evidence="1" type="ORF">TH53_11205</name>
</gene>
<dbReference type="Proteomes" id="UP000032049">
    <property type="component" value="Unassembled WGS sequence"/>
</dbReference>
<proteinExistence type="predicted"/>